<comment type="caution">
    <text evidence="1">The sequence shown here is derived from an EMBL/GenBank/DDBJ whole genome shotgun (WGS) entry which is preliminary data.</text>
</comment>
<dbReference type="RefSeq" id="WP_123192996.1">
    <property type="nucleotide sequence ID" value="NZ_QICD01000034.1"/>
</dbReference>
<dbReference type="SUPFAM" id="SSF142906">
    <property type="entry name" value="YjbR-like"/>
    <property type="match status" value="1"/>
</dbReference>
<evidence type="ECO:0000313" key="2">
    <source>
        <dbReference type="Proteomes" id="UP000278632"/>
    </source>
</evidence>
<organism evidence="1 2">
    <name type="scientific">Paraeggerthella hongkongensis</name>
    <dbReference type="NCBI Taxonomy" id="230658"/>
    <lineage>
        <taxon>Bacteria</taxon>
        <taxon>Bacillati</taxon>
        <taxon>Actinomycetota</taxon>
        <taxon>Coriobacteriia</taxon>
        <taxon>Eggerthellales</taxon>
        <taxon>Eggerthellaceae</taxon>
        <taxon>Paraeggerthella</taxon>
    </lineage>
</organism>
<protein>
    <recommendedName>
        <fullName evidence="3">MmcQ/YjbR family DNA-binding protein</fullName>
    </recommendedName>
</protein>
<dbReference type="Gene3D" id="3.90.1150.30">
    <property type="match status" value="1"/>
</dbReference>
<proteinExistence type="predicted"/>
<evidence type="ECO:0000313" key="1">
    <source>
        <dbReference type="EMBL" id="RNL39119.1"/>
    </source>
</evidence>
<gene>
    <name evidence="1" type="ORF">DMP08_11355</name>
</gene>
<name>A0A3N0AX78_9ACTN</name>
<dbReference type="AlphaFoldDB" id="A0A3N0AX78"/>
<dbReference type="Pfam" id="PF04237">
    <property type="entry name" value="YjbR"/>
    <property type="match status" value="1"/>
</dbReference>
<evidence type="ECO:0008006" key="3">
    <source>
        <dbReference type="Google" id="ProtNLM"/>
    </source>
</evidence>
<sequence>MHDAIDAYLLAKPGCTKDYKAEWDWWRYQVGGKMFAAAMKPGQEHAAAYAGRSLLSLKCDPAWSAALRSEHADILPGFYADKRHWISIDLDGAVPDELLYELCDHSYSLVFGKLTKKAQREIIGNPVI</sequence>
<dbReference type="Proteomes" id="UP000278632">
    <property type="component" value="Unassembled WGS sequence"/>
</dbReference>
<keyword evidence="2" id="KW-1185">Reference proteome</keyword>
<reference evidence="2" key="1">
    <citation type="submission" date="2018-05" db="EMBL/GenBank/DDBJ databases">
        <title>Genome Sequencing of selected type strains of the family Eggerthellaceae.</title>
        <authorList>
            <person name="Danylec N."/>
            <person name="Stoll D.A."/>
            <person name="Doetsch A."/>
            <person name="Huch M."/>
        </authorList>
    </citation>
    <scope>NUCLEOTIDE SEQUENCE [LARGE SCALE GENOMIC DNA]</scope>
    <source>
        <strain evidence="2">DSM 16106</strain>
    </source>
</reference>
<dbReference type="PANTHER" id="PTHR35145:SF1">
    <property type="entry name" value="CYTOPLASMIC PROTEIN"/>
    <property type="match status" value="1"/>
</dbReference>
<accession>A0A3N0AX78</accession>
<dbReference type="PANTHER" id="PTHR35145">
    <property type="entry name" value="CYTOPLASMIC PROTEIN-RELATED"/>
    <property type="match status" value="1"/>
</dbReference>
<dbReference type="InterPro" id="IPR058532">
    <property type="entry name" value="YjbR/MT2646/Rv2570-like"/>
</dbReference>
<dbReference type="InterPro" id="IPR038056">
    <property type="entry name" value="YjbR-like_sf"/>
</dbReference>
<dbReference type="EMBL" id="QICD01000034">
    <property type="protein sequence ID" value="RNL39119.1"/>
    <property type="molecule type" value="Genomic_DNA"/>
</dbReference>
<dbReference type="OrthoDB" id="3194910at2"/>
<dbReference type="InterPro" id="IPR007351">
    <property type="entry name" value="YjbR"/>
</dbReference>